<dbReference type="Proteomes" id="UP000281118">
    <property type="component" value="Unassembled WGS sequence"/>
</dbReference>
<evidence type="ECO:0000259" key="3">
    <source>
        <dbReference type="PROSITE" id="PS51194"/>
    </source>
</evidence>
<evidence type="ECO:0008006" key="6">
    <source>
        <dbReference type="Google" id="ProtNLM"/>
    </source>
</evidence>
<organism evidence="4 5">
    <name type="scientific">Variovorax guangxiensis</name>
    <dbReference type="NCBI Taxonomy" id="1775474"/>
    <lineage>
        <taxon>Bacteria</taxon>
        <taxon>Pseudomonadati</taxon>
        <taxon>Pseudomonadota</taxon>
        <taxon>Betaproteobacteria</taxon>
        <taxon>Burkholderiales</taxon>
        <taxon>Comamonadaceae</taxon>
        <taxon>Variovorax</taxon>
    </lineage>
</organism>
<accession>A0A433MI93</accession>
<keyword evidence="1" id="KW-0378">Hydrolase</keyword>
<dbReference type="NCBIfam" id="NF041062">
    <property type="entry name" value="DpdE"/>
    <property type="match status" value="1"/>
</dbReference>
<name>A0A433MI93_9BURK</name>
<dbReference type="Gene3D" id="3.40.50.10810">
    <property type="entry name" value="Tandem AAA-ATPase domain"/>
    <property type="match status" value="1"/>
</dbReference>
<comment type="caution">
    <text evidence="4">The sequence shown here is derived from an EMBL/GenBank/DDBJ whole genome shotgun (WGS) entry which is preliminary data.</text>
</comment>
<dbReference type="InterPro" id="IPR001650">
    <property type="entry name" value="Helicase_C-like"/>
</dbReference>
<dbReference type="EMBL" id="RXFT01000003">
    <property type="protein sequence ID" value="RUR67533.1"/>
    <property type="molecule type" value="Genomic_DNA"/>
</dbReference>
<proteinExistence type="predicted"/>
<dbReference type="OrthoDB" id="9814088at2"/>
<sequence length="1079" mass="121306">MTFVVSSHAADLGVGKLLERRAHLSTVEYFDHPGARGRHLRQLPTGGLQPRRLEPQTRVFFCTDDGRWSAGRVVEAKGEGVEVQIGGQSILVAAADLHVRWAQPISDPSPFLCVFLSEAHLAANSRRKFLLETVRQRAEGAGLDGLLSSGVELYPHQMNVVRRVLTDPIQRYLLADEVGLGKTIEAAAIIRQQVIDDPKGHRVAVVVPEALVAQWRDELSRRFHLGPPFLDESVLVVHAGADELESALTGAHLVVVDEAHHIVGRQNGDAQHMAQLELIRNACHDAPSLLLLSATPAIADEDSFFALMQLIDPEVYPQEEREAFHQRIIHRHELAQIIAGFEPGAMQLLLDDGQRLCELFPDDARLLGLVESLVPIAREARDPTDSGLVEAVNTIRQHLSETYRLHRRILRNRRKNAAGLTPWRDGASSFAYSDNTAGVVARLIENWRIEAAVQPAAHAAFTQVYRSWLNALLEAPHTLRTLVDERFEQVHTNGLEAIEAEQLTLLQQHLTHWDPLAARLNALCELVDQQRLSRSKLVIFATARDVANRVFERLQAHLHGQAVARHSLTLQEDEDPEEPPEWTRFLRDQQCWVLVCDARAEEGLNLQGGRKAVLHFDLPLSPNRIEQRLGRVDRFGAGDPIKTLVLSCNDNEVEQAWVDCVIDGFGVGDRSIASLQYLVDAQMDQLQKDLFEQGAGAITALKACLGGEQGAIRKELRRIDQQDELEALQSEESTSFESLIDLDDDWRRVRESVEPWLQRGLQFVRHVQNDGQPGVEEIVRYWHAAGERATLVTAGTFRADFLGALDTEMRRRHQNRPTTQRYGYRRQTSVMRGTHLMRLGDPLFEGLRHAALMEDRGRVCATWHWHPDYKPQTDAPDLFFRFDFLLQADLKPALELFADNASAASRDRALQRRMDLALAPEYLCVWLDHGLQSVASSIVDTWLRTDDGDDAVDRLHRTDLTPAGWRRLRNGVASDLLRDWPDLIERAYIAARRHIVDGKTLQERTGAAVQTLKLHDASQIARLESRLATLKGREQALEMGRLAFEKLLSESLQQGVHKPNLTLDAIGAVFLSNQPLFDA</sequence>
<evidence type="ECO:0000313" key="5">
    <source>
        <dbReference type="Proteomes" id="UP000281118"/>
    </source>
</evidence>
<evidence type="ECO:0000256" key="1">
    <source>
        <dbReference type="ARBA" id="ARBA00022801"/>
    </source>
</evidence>
<feature type="domain" description="Helicase ATP-binding" evidence="2">
    <location>
        <begin position="163"/>
        <end position="314"/>
    </location>
</feature>
<dbReference type="Pfam" id="PF00176">
    <property type="entry name" value="SNF2-rel_dom"/>
    <property type="match status" value="1"/>
</dbReference>
<dbReference type="InterPro" id="IPR027417">
    <property type="entry name" value="P-loop_NTPase"/>
</dbReference>
<dbReference type="PANTHER" id="PTHR45766">
    <property type="entry name" value="DNA ANNEALING HELICASE AND ENDONUCLEASE ZRANB3 FAMILY MEMBER"/>
    <property type="match status" value="1"/>
</dbReference>
<dbReference type="PROSITE" id="PS51192">
    <property type="entry name" value="HELICASE_ATP_BIND_1"/>
    <property type="match status" value="1"/>
</dbReference>
<dbReference type="RefSeq" id="WP_126021672.1">
    <property type="nucleotide sequence ID" value="NZ_RXFT01000003.1"/>
</dbReference>
<dbReference type="PANTHER" id="PTHR45766:SF6">
    <property type="entry name" value="SWI_SNF-RELATED MATRIX-ASSOCIATED ACTIN-DEPENDENT REGULATOR OF CHROMATIN SUBFAMILY A-LIKE PROTEIN 1"/>
    <property type="match status" value="1"/>
</dbReference>
<dbReference type="Pfam" id="PF00271">
    <property type="entry name" value="Helicase_C"/>
    <property type="match status" value="1"/>
</dbReference>
<dbReference type="GO" id="GO:0005524">
    <property type="term" value="F:ATP binding"/>
    <property type="evidence" value="ECO:0007669"/>
    <property type="project" value="InterPro"/>
</dbReference>
<gene>
    <name evidence="4" type="ORF">EJP67_10750</name>
</gene>
<protein>
    <recommendedName>
        <fullName evidence="6">DEAD/DEAH box helicase</fullName>
    </recommendedName>
</protein>
<evidence type="ECO:0000259" key="2">
    <source>
        <dbReference type="PROSITE" id="PS51192"/>
    </source>
</evidence>
<dbReference type="InterPro" id="IPR038718">
    <property type="entry name" value="SNF2-like_sf"/>
</dbReference>
<dbReference type="InterPro" id="IPR000330">
    <property type="entry name" value="SNF2_N"/>
</dbReference>
<dbReference type="InterPro" id="IPR014001">
    <property type="entry name" value="Helicase_ATP-bd"/>
</dbReference>
<dbReference type="PROSITE" id="PS51194">
    <property type="entry name" value="HELICASE_CTER"/>
    <property type="match status" value="1"/>
</dbReference>
<reference evidence="4 5" key="1">
    <citation type="submission" date="2018-12" db="EMBL/GenBank/DDBJ databases">
        <title>The genome sequences of Variovorax guangxiensis DSM 27352.</title>
        <authorList>
            <person name="Gao J."/>
            <person name="Sun J."/>
        </authorList>
    </citation>
    <scope>NUCLEOTIDE SEQUENCE [LARGE SCALE GENOMIC DNA]</scope>
    <source>
        <strain evidence="4 5">DSM 27352</strain>
    </source>
</reference>
<dbReference type="SMART" id="SM00487">
    <property type="entry name" value="DEXDc"/>
    <property type="match status" value="1"/>
</dbReference>
<dbReference type="Gene3D" id="3.40.50.300">
    <property type="entry name" value="P-loop containing nucleotide triphosphate hydrolases"/>
    <property type="match status" value="1"/>
</dbReference>
<dbReference type="AlphaFoldDB" id="A0A433MI93"/>
<dbReference type="SUPFAM" id="SSF52540">
    <property type="entry name" value="P-loop containing nucleoside triphosphate hydrolases"/>
    <property type="match status" value="2"/>
</dbReference>
<evidence type="ECO:0000313" key="4">
    <source>
        <dbReference type="EMBL" id="RUR67533.1"/>
    </source>
</evidence>
<feature type="domain" description="Helicase C-terminal" evidence="3">
    <location>
        <begin position="519"/>
        <end position="702"/>
    </location>
</feature>
<dbReference type="GO" id="GO:0016787">
    <property type="term" value="F:hydrolase activity"/>
    <property type="evidence" value="ECO:0007669"/>
    <property type="project" value="UniProtKB-KW"/>
</dbReference>